<accession>A0A367JV93</accession>
<reference evidence="1 2" key="1">
    <citation type="journal article" date="2018" name="G3 (Bethesda)">
        <title>Phylogenetic and Phylogenomic Definition of Rhizopus Species.</title>
        <authorList>
            <person name="Gryganskyi A.P."/>
            <person name="Golan J."/>
            <person name="Dolatabadi S."/>
            <person name="Mondo S."/>
            <person name="Robb S."/>
            <person name="Idnurm A."/>
            <person name="Muszewska A."/>
            <person name="Steczkiewicz K."/>
            <person name="Masonjones S."/>
            <person name="Liao H.L."/>
            <person name="Gajdeczka M.T."/>
            <person name="Anike F."/>
            <person name="Vuek A."/>
            <person name="Anishchenko I.M."/>
            <person name="Voigt K."/>
            <person name="de Hoog G.S."/>
            <person name="Smith M.E."/>
            <person name="Heitman J."/>
            <person name="Vilgalys R."/>
            <person name="Stajich J.E."/>
        </authorList>
    </citation>
    <scope>NUCLEOTIDE SEQUENCE [LARGE SCALE GENOMIC DNA]</scope>
    <source>
        <strain evidence="1 2">CBS 357.93</strain>
    </source>
</reference>
<protein>
    <submittedName>
        <fullName evidence="1">Uncharacterized protein</fullName>
    </submittedName>
</protein>
<dbReference type="AlphaFoldDB" id="A0A367JV93"/>
<dbReference type="Proteomes" id="UP000252139">
    <property type="component" value="Unassembled WGS sequence"/>
</dbReference>
<dbReference type="OrthoDB" id="2224690at2759"/>
<dbReference type="EMBL" id="PJQL01000656">
    <property type="protein sequence ID" value="RCH93779.1"/>
    <property type="molecule type" value="Genomic_DNA"/>
</dbReference>
<evidence type="ECO:0000313" key="2">
    <source>
        <dbReference type="Proteomes" id="UP000252139"/>
    </source>
</evidence>
<sequence length="123" mass="13934">MIIPCQNEINFIKTTTNSPCNVEADAAAEIDIYEYSTSKACNSYLVNNLNNQRCGSGKDEYKIHQILICERCNIFWNRGVMAAKNMFTITESFWNDNDRSNVFQRQSATSNMVAASHSDETMA</sequence>
<keyword evidence="2" id="KW-1185">Reference proteome</keyword>
<dbReference type="STRING" id="86630.A0A367JV93"/>
<evidence type="ECO:0000313" key="1">
    <source>
        <dbReference type="EMBL" id="RCH93779.1"/>
    </source>
</evidence>
<gene>
    <name evidence="1" type="ORF">CU097_004108</name>
</gene>
<comment type="caution">
    <text evidence="1">The sequence shown here is derived from an EMBL/GenBank/DDBJ whole genome shotgun (WGS) entry which is preliminary data.</text>
</comment>
<organism evidence="1 2">
    <name type="scientific">Rhizopus azygosporus</name>
    <name type="common">Rhizopus microsporus var. azygosporus</name>
    <dbReference type="NCBI Taxonomy" id="86630"/>
    <lineage>
        <taxon>Eukaryota</taxon>
        <taxon>Fungi</taxon>
        <taxon>Fungi incertae sedis</taxon>
        <taxon>Mucoromycota</taxon>
        <taxon>Mucoromycotina</taxon>
        <taxon>Mucoromycetes</taxon>
        <taxon>Mucorales</taxon>
        <taxon>Mucorineae</taxon>
        <taxon>Rhizopodaceae</taxon>
        <taxon>Rhizopus</taxon>
    </lineage>
</organism>
<name>A0A367JV93_RHIAZ</name>
<proteinExistence type="predicted"/>